<evidence type="ECO:0000256" key="15">
    <source>
        <dbReference type="PROSITE-ProRule" id="PRU00409"/>
    </source>
</evidence>
<evidence type="ECO:0000259" key="17">
    <source>
        <dbReference type="PROSITE" id="PS50975"/>
    </source>
</evidence>
<dbReference type="InterPro" id="IPR011761">
    <property type="entry name" value="ATP-grasp"/>
</dbReference>
<dbReference type="RefSeq" id="WP_035023333.1">
    <property type="nucleotide sequence ID" value="NZ_KK073878.1"/>
</dbReference>
<evidence type="ECO:0000256" key="11">
    <source>
        <dbReference type="ARBA" id="ARBA00038345"/>
    </source>
</evidence>
<name>A0A011VP94_9HYPH</name>
<keyword evidence="8 14" id="KW-0658">Purine biosynthesis</keyword>
<dbReference type="PANTHER" id="PTHR43472:SF1">
    <property type="entry name" value="PHOSPHORIBOSYLAMINE--GLYCINE LIGASE, CHLOROPLASTIC"/>
    <property type="match status" value="1"/>
</dbReference>
<dbReference type="Pfam" id="PF02843">
    <property type="entry name" value="GARS_C"/>
    <property type="match status" value="1"/>
</dbReference>
<evidence type="ECO:0000256" key="6">
    <source>
        <dbReference type="ARBA" id="ARBA00022723"/>
    </source>
</evidence>
<comment type="similarity">
    <text evidence="11 14">Belongs to the GARS family.</text>
</comment>
<evidence type="ECO:0000256" key="1">
    <source>
        <dbReference type="ARBA" id="ARBA00001936"/>
    </source>
</evidence>
<sequence>MNVLLIGSGGREHALAWRLAASPLLTKLYAAPGNPGIAKEAELVALDIADHDAVRRFCLDHGIDLVVVGPEAPLVAGLADDLREAGIRVFGPSKAAAQLEGSKGFTKDLCARFGIPTGAYRRFSALEPAKAYVQQQGAPIVIKADGLAAGKGVTVAMTLEEAIEALEACFDGSFGSAGAEVVVEEFLTGEEASFFCLCDGTTALPFGTAQDHKRVGDGDTGPNTGGMGAYSPAPVMTPEIVERTMREIVEPTMRGMADMGHPFQGVLFVGLMIGDKGPQLIEYNVRFGDPECQVLMMRLKEDLLVLLNAAADGQLGHTSARWRDETALTVVMAAKGYPASPEKGSVIRGVEAAAGENVEIFHAGTDLRGGELVANGGRVLNVTAMGASVGEAQKRAYESVGRIDWPEGFCRRDIGWRAVERERG</sequence>
<dbReference type="Gene3D" id="3.90.600.10">
    <property type="entry name" value="Phosphoribosylglycinamide synthetase, C-terminal domain"/>
    <property type="match status" value="1"/>
</dbReference>
<keyword evidence="9 15" id="KW-0067">ATP-binding</keyword>
<evidence type="ECO:0000256" key="14">
    <source>
        <dbReference type="HAMAP-Rule" id="MF_00138"/>
    </source>
</evidence>
<dbReference type="InterPro" id="IPR016185">
    <property type="entry name" value="PreATP-grasp_dom_sf"/>
</dbReference>
<evidence type="ECO:0000256" key="7">
    <source>
        <dbReference type="ARBA" id="ARBA00022741"/>
    </source>
</evidence>
<dbReference type="GO" id="GO:0009113">
    <property type="term" value="P:purine nucleobase biosynthetic process"/>
    <property type="evidence" value="ECO:0007669"/>
    <property type="project" value="InterPro"/>
</dbReference>
<dbReference type="InterPro" id="IPR020559">
    <property type="entry name" value="PRibGlycinamide_synth_CS"/>
</dbReference>
<evidence type="ECO:0000256" key="10">
    <source>
        <dbReference type="ARBA" id="ARBA00023211"/>
    </source>
</evidence>
<dbReference type="Pfam" id="PF02844">
    <property type="entry name" value="GARS_N"/>
    <property type="match status" value="1"/>
</dbReference>
<feature type="domain" description="ATP-grasp" evidence="17">
    <location>
        <begin position="107"/>
        <end position="312"/>
    </location>
</feature>
<dbReference type="FunFam" id="3.40.50.20:FF:000006">
    <property type="entry name" value="Phosphoribosylamine--glycine ligase, chloroplastic"/>
    <property type="match status" value="1"/>
</dbReference>
<dbReference type="InterPro" id="IPR020561">
    <property type="entry name" value="PRibGlycinamid_synth_ATP-grasp"/>
</dbReference>
<evidence type="ECO:0000256" key="5">
    <source>
        <dbReference type="ARBA" id="ARBA00022598"/>
    </source>
</evidence>
<dbReference type="InterPro" id="IPR000115">
    <property type="entry name" value="PRibGlycinamide_synth"/>
</dbReference>
<dbReference type="FunFam" id="3.30.1490.20:FF:000006">
    <property type="entry name" value="phosphoribosylamine--glycine ligase, chloroplastic-like"/>
    <property type="match status" value="1"/>
</dbReference>
<evidence type="ECO:0000256" key="4">
    <source>
        <dbReference type="ARBA" id="ARBA00013255"/>
    </source>
</evidence>
<dbReference type="GO" id="GO:0005524">
    <property type="term" value="F:ATP binding"/>
    <property type="evidence" value="ECO:0007669"/>
    <property type="project" value="UniProtKB-UniRule"/>
</dbReference>
<dbReference type="HOGENOM" id="CLU_027420_3_1_5"/>
<evidence type="ECO:0000313" key="20">
    <source>
        <dbReference type="Proteomes" id="UP000019849"/>
    </source>
</evidence>
<dbReference type="Pfam" id="PF01071">
    <property type="entry name" value="GARS_A"/>
    <property type="match status" value="1"/>
</dbReference>
<evidence type="ECO:0000256" key="12">
    <source>
        <dbReference type="ARBA" id="ARBA00042242"/>
    </source>
</evidence>
<evidence type="ECO:0000313" key="18">
    <source>
        <dbReference type="EMBL" id="EXL10195.1"/>
    </source>
</evidence>
<evidence type="ECO:0000256" key="3">
    <source>
        <dbReference type="ARBA" id="ARBA00005174"/>
    </source>
</evidence>
<dbReference type="FunFam" id="3.90.600.10:FF:000001">
    <property type="entry name" value="Trifunctional purine biosynthetic protein adenosine-3"/>
    <property type="match status" value="1"/>
</dbReference>
<protein>
    <recommendedName>
        <fullName evidence="4 14">Phosphoribosylamine--glycine ligase</fullName>
        <ecNumber evidence="4 14">6.3.4.13</ecNumber>
    </recommendedName>
    <alternativeName>
        <fullName evidence="14">GARS</fullName>
    </alternativeName>
    <alternativeName>
        <fullName evidence="12 14">Glycinamide ribonucleotide synthetase</fullName>
    </alternativeName>
    <alternativeName>
        <fullName evidence="13 14">Phosphoribosylglycinamide synthetase</fullName>
    </alternativeName>
</protein>
<dbReference type="SUPFAM" id="SSF52440">
    <property type="entry name" value="PreATP-grasp domain"/>
    <property type="match status" value="1"/>
</dbReference>
<dbReference type="GO" id="GO:0046872">
    <property type="term" value="F:metal ion binding"/>
    <property type="evidence" value="ECO:0007669"/>
    <property type="project" value="UniProtKB-KW"/>
</dbReference>
<dbReference type="PROSITE" id="PS50975">
    <property type="entry name" value="ATP_GRASP"/>
    <property type="match status" value="1"/>
</dbReference>
<dbReference type="Proteomes" id="UP000019849">
    <property type="component" value="Unassembled WGS sequence"/>
</dbReference>
<evidence type="ECO:0000256" key="13">
    <source>
        <dbReference type="ARBA" id="ARBA00042864"/>
    </source>
</evidence>
<keyword evidence="7 15" id="KW-0547">Nucleotide-binding</keyword>
<reference evidence="18 20" key="1">
    <citation type="submission" date="2014-02" db="EMBL/GenBank/DDBJ databases">
        <title>Aquamicrobium defluvii Genome sequencing.</title>
        <authorList>
            <person name="Wang X."/>
        </authorList>
    </citation>
    <scope>NUCLEOTIDE SEQUENCE [LARGE SCALE GENOMIC DNA]</scope>
    <source>
        <strain evidence="18 20">W13Z1</strain>
    </source>
</reference>
<comment type="caution">
    <text evidence="18">The sequence shown here is derived from an EMBL/GenBank/DDBJ whole genome shotgun (WGS) entry which is preliminary data.</text>
</comment>
<dbReference type="PROSITE" id="PS00184">
    <property type="entry name" value="GARS"/>
    <property type="match status" value="1"/>
</dbReference>
<dbReference type="GO" id="GO:0006189">
    <property type="term" value="P:'de novo' IMP biosynthetic process"/>
    <property type="evidence" value="ECO:0007669"/>
    <property type="project" value="UniProtKB-UniRule"/>
</dbReference>
<dbReference type="InterPro" id="IPR013815">
    <property type="entry name" value="ATP_grasp_subdomain_1"/>
</dbReference>
<dbReference type="Gene3D" id="3.40.50.20">
    <property type="match status" value="1"/>
</dbReference>
<dbReference type="GO" id="GO:0004637">
    <property type="term" value="F:phosphoribosylamine-glycine ligase activity"/>
    <property type="evidence" value="ECO:0007669"/>
    <property type="project" value="UniProtKB-UniRule"/>
</dbReference>
<organism evidence="18 20">
    <name type="scientific">Aquamicrobium defluvii</name>
    <dbReference type="NCBI Taxonomy" id="69279"/>
    <lineage>
        <taxon>Bacteria</taxon>
        <taxon>Pseudomonadati</taxon>
        <taxon>Pseudomonadota</taxon>
        <taxon>Alphaproteobacteria</taxon>
        <taxon>Hyphomicrobiales</taxon>
        <taxon>Phyllobacteriaceae</taxon>
        <taxon>Aquamicrobium</taxon>
    </lineage>
</organism>
<proteinExistence type="inferred from homology"/>
<dbReference type="InterPro" id="IPR037123">
    <property type="entry name" value="PRibGlycinamide_synth_C_sf"/>
</dbReference>
<dbReference type="PATRIC" id="fig|69279.3.peg.621"/>
<dbReference type="OrthoDB" id="9807240at2"/>
<dbReference type="SUPFAM" id="SSF56059">
    <property type="entry name" value="Glutathione synthetase ATP-binding domain-like"/>
    <property type="match status" value="1"/>
</dbReference>
<dbReference type="STRING" id="69279.BG36_08570"/>
<dbReference type="NCBIfam" id="TIGR00877">
    <property type="entry name" value="purD"/>
    <property type="match status" value="1"/>
</dbReference>
<keyword evidence="21" id="KW-1185">Reference proteome</keyword>
<dbReference type="HAMAP" id="MF_00138">
    <property type="entry name" value="GARS"/>
    <property type="match status" value="1"/>
</dbReference>
<comment type="cofactor">
    <cofactor evidence="2">
        <name>Mg(2+)</name>
        <dbReference type="ChEBI" id="CHEBI:18420"/>
    </cofactor>
</comment>
<dbReference type="SUPFAM" id="SSF51246">
    <property type="entry name" value="Rudiment single hybrid motif"/>
    <property type="match status" value="1"/>
</dbReference>
<dbReference type="Gene3D" id="3.30.1490.20">
    <property type="entry name" value="ATP-grasp fold, A domain"/>
    <property type="match status" value="1"/>
</dbReference>
<dbReference type="PANTHER" id="PTHR43472">
    <property type="entry name" value="PHOSPHORIBOSYLAMINE--GLYCINE LIGASE"/>
    <property type="match status" value="1"/>
</dbReference>
<feature type="region of interest" description="Disordered" evidence="16">
    <location>
        <begin position="212"/>
        <end position="233"/>
    </location>
</feature>
<dbReference type="EMBL" id="SNZF01000019">
    <property type="protein sequence ID" value="TDR33723.1"/>
    <property type="molecule type" value="Genomic_DNA"/>
</dbReference>
<dbReference type="Gene3D" id="3.30.470.20">
    <property type="entry name" value="ATP-grasp fold, B domain"/>
    <property type="match status" value="1"/>
</dbReference>
<evidence type="ECO:0000313" key="21">
    <source>
        <dbReference type="Proteomes" id="UP000294958"/>
    </source>
</evidence>
<evidence type="ECO:0000256" key="9">
    <source>
        <dbReference type="ARBA" id="ARBA00022840"/>
    </source>
</evidence>
<dbReference type="UniPathway" id="UPA00074">
    <property type="reaction ID" value="UER00125"/>
</dbReference>
<keyword evidence="5 14" id="KW-0436">Ligase</keyword>
<keyword evidence="6" id="KW-0479">Metal-binding</keyword>
<dbReference type="eggNOG" id="COG0151">
    <property type="taxonomic scope" value="Bacteria"/>
</dbReference>
<dbReference type="Proteomes" id="UP000294958">
    <property type="component" value="Unassembled WGS sequence"/>
</dbReference>
<dbReference type="InterPro" id="IPR020562">
    <property type="entry name" value="PRibGlycinamide_synth_N"/>
</dbReference>
<dbReference type="SMART" id="SM01210">
    <property type="entry name" value="GARS_C"/>
    <property type="match status" value="1"/>
</dbReference>
<dbReference type="AlphaFoldDB" id="A0A011VP94"/>
<accession>A0A011VP94</accession>
<comment type="cofactor">
    <cofactor evidence="1">
        <name>Mn(2+)</name>
        <dbReference type="ChEBI" id="CHEBI:29035"/>
    </cofactor>
</comment>
<evidence type="ECO:0000256" key="16">
    <source>
        <dbReference type="SAM" id="MobiDB-lite"/>
    </source>
</evidence>
<dbReference type="EMBL" id="JENY01000002">
    <property type="protein sequence ID" value="EXL10195.1"/>
    <property type="molecule type" value="Genomic_DNA"/>
</dbReference>
<dbReference type="EC" id="6.3.4.13" evidence="4 14"/>
<evidence type="ECO:0000256" key="8">
    <source>
        <dbReference type="ARBA" id="ARBA00022755"/>
    </source>
</evidence>
<comment type="catalytic activity">
    <reaction evidence="14">
        <text>5-phospho-beta-D-ribosylamine + glycine + ATP = N(1)-(5-phospho-beta-D-ribosyl)glycinamide + ADP + phosphate + H(+)</text>
        <dbReference type="Rhea" id="RHEA:17453"/>
        <dbReference type="ChEBI" id="CHEBI:15378"/>
        <dbReference type="ChEBI" id="CHEBI:30616"/>
        <dbReference type="ChEBI" id="CHEBI:43474"/>
        <dbReference type="ChEBI" id="CHEBI:57305"/>
        <dbReference type="ChEBI" id="CHEBI:58681"/>
        <dbReference type="ChEBI" id="CHEBI:143788"/>
        <dbReference type="ChEBI" id="CHEBI:456216"/>
        <dbReference type="EC" id="6.3.4.13"/>
    </reaction>
</comment>
<comment type="pathway">
    <text evidence="3 14">Purine metabolism; IMP biosynthesis via de novo pathway; N(1)-(5-phospho-D-ribosyl)glycinamide from 5-phospho-alpha-D-ribose 1-diphosphate: step 2/2.</text>
</comment>
<dbReference type="InterPro" id="IPR011054">
    <property type="entry name" value="Rudment_hybrid_motif"/>
</dbReference>
<keyword evidence="10" id="KW-0464">Manganese</keyword>
<dbReference type="InterPro" id="IPR020560">
    <property type="entry name" value="PRibGlycinamide_synth_C-dom"/>
</dbReference>
<evidence type="ECO:0000256" key="2">
    <source>
        <dbReference type="ARBA" id="ARBA00001946"/>
    </source>
</evidence>
<reference evidence="19 21" key="2">
    <citation type="submission" date="2019-03" db="EMBL/GenBank/DDBJ databases">
        <title>Genomic Encyclopedia of Type Strains, Phase IV (KMG-IV): sequencing the most valuable type-strain genomes for metagenomic binning, comparative biology and taxonomic classification.</title>
        <authorList>
            <person name="Goeker M."/>
        </authorList>
    </citation>
    <scope>NUCLEOTIDE SEQUENCE [LARGE SCALE GENOMIC DNA]</scope>
    <source>
        <strain evidence="19 21">DSM 11603</strain>
    </source>
</reference>
<gene>
    <name evidence="14" type="primary">purD</name>
    <name evidence="18" type="ORF">BG36_08570</name>
    <name evidence="19" type="ORF">DES43_1199</name>
</gene>
<dbReference type="SMART" id="SM01209">
    <property type="entry name" value="GARS_A"/>
    <property type="match status" value="1"/>
</dbReference>
<evidence type="ECO:0000313" key="19">
    <source>
        <dbReference type="EMBL" id="TDR33723.1"/>
    </source>
</evidence>